<proteinExistence type="predicted"/>
<evidence type="ECO:0000259" key="1">
    <source>
        <dbReference type="PROSITE" id="PS50878"/>
    </source>
</evidence>
<gene>
    <name evidence="3" type="primary">LOC130472041</name>
</gene>
<accession>A0ABM3RS33</accession>
<sequence>MVSAQTAMHNNPSDQSFADAELIAIQDYKEKHNAYLAFLSQKEKLSWLKDGDENTSLFHQSIKTRKVQNQVYSIYDMQGEWKDTADGVSQAFLDYYKMLLGSTSDNRTPVNKEVVQQGPVCLDHHKAILNAPYTADEVKKALFSIPGIKAPCPDGFGSYFYKDAWHIVGDEVIAAILDMLQQGRILKEVNHTVITLIPKTKCPKDVSEFRPISCCNTIYKCITKVFCGRLRQVLPDLIMENQGGFVHGRYIVHNIMVVQDLVRHYGRKGVKPSCLMKIDLQKAYDTVDWQFLQEMLVLLDFPKQFVDMVMQCVTTPMFSLMLNGSMHGILNRVSSMHQFQFHPRCKGIGLTHLCFADDLIICSKGDYQSIYLLLQAFKLFSDTSGLKANQQKSSIYCHGMHESDIQRVVDVSGFSRSMLPFKYLGVPICSKKISVAQCAHLVDKMITRIKIWSSRNLSYTARMQLVNSVLLSLHMYWAQIYVLRKGVLQDIVKICRAFLWSGHAFSHKPSNIAWDKSRSRIMCGLGGLIQSTSLKDGDWWEYQPGSTASWYWKQVCNTKEQLKQFFTCADFENMPHYSVKQVYEKLLGDKTRVHWDKMVWNRLNVPKHRFICWLAVQSKLQTTDKLAKIGISQSASCLICGLDDETHQHLFFQCQYSKQIIIAVHQWIGFSIHGNLVQLVRKAGQSKASKFRKQVYFAAVGAAVYLIWRCRNTSFWDNSIPTVSQSMKDLKQMVKSRIQVVLPKHVSKRDSEWFTNL</sequence>
<dbReference type="InterPro" id="IPR026960">
    <property type="entry name" value="RVT-Znf"/>
</dbReference>
<keyword evidence="2" id="KW-1185">Reference proteome</keyword>
<organism evidence="2 3">
    <name type="scientific">Spinacia oleracea</name>
    <name type="common">Spinach</name>
    <dbReference type="NCBI Taxonomy" id="3562"/>
    <lineage>
        <taxon>Eukaryota</taxon>
        <taxon>Viridiplantae</taxon>
        <taxon>Streptophyta</taxon>
        <taxon>Embryophyta</taxon>
        <taxon>Tracheophyta</taxon>
        <taxon>Spermatophyta</taxon>
        <taxon>Magnoliopsida</taxon>
        <taxon>eudicotyledons</taxon>
        <taxon>Gunneridae</taxon>
        <taxon>Pentapetalae</taxon>
        <taxon>Caryophyllales</taxon>
        <taxon>Chenopodiaceae</taxon>
        <taxon>Chenopodioideae</taxon>
        <taxon>Anserineae</taxon>
        <taxon>Spinacia</taxon>
    </lineage>
</organism>
<dbReference type="PANTHER" id="PTHR33116">
    <property type="entry name" value="REVERSE TRANSCRIPTASE ZINC-BINDING DOMAIN-CONTAINING PROTEIN-RELATED-RELATED"/>
    <property type="match status" value="1"/>
</dbReference>
<dbReference type="RefSeq" id="XP_056698431.1">
    <property type="nucleotide sequence ID" value="XM_056842453.1"/>
</dbReference>
<evidence type="ECO:0000313" key="2">
    <source>
        <dbReference type="Proteomes" id="UP000813463"/>
    </source>
</evidence>
<dbReference type="PROSITE" id="PS50878">
    <property type="entry name" value="RT_POL"/>
    <property type="match status" value="1"/>
</dbReference>
<feature type="domain" description="Reverse transcriptase" evidence="1">
    <location>
        <begin position="178"/>
        <end position="428"/>
    </location>
</feature>
<evidence type="ECO:0000313" key="3">
    <source>
        <dbReference type="RefSeq" id="XP_056698431.1"/>
    </source>
</evidence>
<reference evidence="3" key="2">
    <citation type="submission" date="2025-08" db="UniProtKB">
        <authorList>
            <consortium name="RefSeq"/>
        </authorList>
    </citation>
    <scope>IDENTIFICATION</scope>
    <source>
        <tissue evidence="3">Leaf</tissue>
    </source>
</reference>
<dbReference type="InterPro" id="IPR000477">
    <property type="entry name" value="RT_dom"/>
</dbReference>
<dbReference type="Pfam" id="PF13966">
    <property type="entry name" value="zf-RVT"/>
    <property type="match status" value="1"/>
</dbReference>
<name>A0ABM3RS33_SPIOL</name>
<dbReference type="Pfam" id="PF00078">
    <property type="entry name" value="RVT_1"/>
    <property type="match status" value="1"/>
</dbReference>
<protein>
    <recommendedName>
        <fullName evidence="1">Reverse transcriptase domain-containing protein</fullName>
    </recommendedName>
</protein>
<reference evidence="2" key="1">
    <citation type="journal article" date="2021" name="Nat. Commun.">
        <title>Genomic analyses provide insights into spinach domestication and the genetic basis of agronomic traits.</title>
        <authorList>
            <person name="Cai X."/>
            <person name="Sun X."/>
            <person name="Xu C."/>
            <person name="Sun H."/>
            <person name="Wang X."/>
            <person name="Ge C."/>
            <person name="Zhang Z."/>
            <person name="Wang Q."/>
            <person name="Fei Z."/>
            <person name="Jiao C."/>
            <person name="Wang Q."/>
        </authorList>
    </citation>
    <scope>NUCLEOTIDE SEQUENCE [LARGE SCALE GENOMIC DNA]</scope>
    <source>
        <strain evidence="2">cv. Varoflay</strain>
    </source>
</reference>
<dbReference type="InterPro" id="IPR043502">
    <property type="entry name" value="DNA/RNA_pol_sf"/>
</dbReference>
<dbReference type="CDD" id="cd01650">
    <property type="entry name" value="RT_nLTR_like"/>
    <property type="match status" value="1"/>
</dbReference>
<dbReference type="PANTHER" id="PTHR33116:SF84">
    <property type="entry name" value="RNA-DIRECTED DNA POLYMERASE"/>
    <property type="match status" value="1"/>
</dbReference>
<dbReference type="Proteomes" id="UP000813463">
    <property type="component" value="Chromosome 4"/>
</dbReference>
<dbReference type="GeneID" id="130472041"/>
<dbReference type="SUPFAM" id="SSF56672">
    <property type="entry name" value="DNA/RNA polymerases"/>
    <property type="match status" value="1"/>
</dbReference>